<dbReference type="InterPro" id="IPR043128">
    <property type="entry name" value="Rev_trsase/Diguanyl_cyclase"/>
</dbReference>
<dbReference type="Proteomes" id="UP000095285">
    <property type="component" value="Unassembled WGS sequence"/>
</dbReference>
<dbReference type="PANTHER" id="PTHR47331">
    <property type="entry name" value="PHD-TYPE DOMAIN-CONTAINING PROTEIN"/>
    <property type="match status" value="1"/>
</dbReference>
<dbReference type="WBParaSite" id="EN70_7334">
    <property type="protein sequence ID" value="EN70_7334"/>
    <property type="gene ID" value="EN70_7334"/>
</dbReference>
<keyword evidence="3" id="KW-1185">Reference proteome</keyword>
<dbReference type="Pfam" id="PF00078">
    <property type="entry name" value="RVT_1"/>
    <property type="match status" value="1"/>
</dbReference>
<proteinExistence type="predicted"/>
<evidence type="ECO:0000259" key="1">
    <source>
        <dbReference type="Pfam" id="PF00078"/>
    </source>
</evidence>
<dbReference type="Gene3D" id="2.40.70.10">
    <property type="entry name" value="Acid Proteases"/>
    <property type="match status" value="1"/>
</dbReference>
<reference evidence="3" key="1">
    <citation type="submission" date="2012-04" db="EMBL/GenBank/DDBJ databases">
        <title>The Genome Sequence of Loa loa.</title>
        <authorList>
            <consortium name="The Broad Institute Genome Sequencing Platform"/>
            <consortium name="Broad Institute Genome Sequencing Center for Infectious Disease"/>
            <person name="Nutman T.B."/>
            <person name="Fink D.L."/>
            <person name="Russ C."/>
            <person name="Young S."/>
            <person name="Zeng Q."/>
            <person name="Gargeya S."/>
            <person name="Alvarado L."/>
            <person name="Berlin A."/>
            <person name="Chapman S.B."/>
            <person name="Chen Z."/>
            <person name="Freedman E."/>
            <person name="Gellesch M."/>
            <person name="Goldberg J."/>
            <person name="Griggs A."/>
            <person name="Gujja S."/>
            <person name="Heilman E.R."/>
            <person name="Heiman D."/>
            <person name="Howarth C."/>
            <person name="Mehta T."/>
            <person name="Neiman D."/>
            <person name="Pearson M."/>
            <person name="Roberts A."/>
            <person name="Saif S."/>
            <person name="Shea T."/>
            <person name="Shenoy N."/>
            <person name="Sisk P."/>
            <person name="Stolte C."/>
            <person name="Sykes S."/>
            <person name="White J."/>
            <person name="Yandava C."/>
            <person name="Haas B."/>
            <person name="Henn M.R."/>
            <person name="Nusbaum C."/>
            <person name="Birren B."/>
        </authorList>
    </citation>
    <scope>NUCLEOTIDE SEQUENCE [LARGE SCALE GENOMIC DNA]</scope>
</reference>
<protein>
    <submittedName>
        <fullName evidence="4">DUF1758 domain-containing protein</fullName>
    </submittedName>
</protein>
<evidence type="ECO:0000259" key="2">
    <source>
        <dbReference type="Pfam" id="PF05585"/>
    </source>
</evidence>
<evidence type="ECO:0000313" key="4">
    <source>
        <dbReference type="WBParaSite" id="EN70_7334"/>
    </source>
</evidence>
<dbReference type="Pfam" id="PF05585">
    <property type="entry name" value="DUF1758"/>
    <property type="match status" value="1"/>
</dbReference>
<dbReference type="SUPFAM" id="SSF56672">
    <property type="entry name" value="DNA/RNA polymerases"/>
    <property type="match status" value="1"/>
</dbReference>
<name>A0A1I7VXE5_LOALO</name>
<organism evidence="3 4">
    <name type="scientific">Loa loa</name>
    <name type="common">Eye worm</name>
    <name type="synonym">Filaria loa</name>
    <dbReference type="NCBI Taxonomy" id="7209"/>
    <lineage>
        <taxon>Eukaryota</taxon>
        <taxon>Metazoa</taxon>
        <taxon>Ecdysozoa</taxon>
        <taxon>Nematoda</taxon>
        <taxon>Chromadorea</taxon>
        <taxon>Rhabditida</taxon>
        <taxon>Spirurina</taxon>
        <taxon>Spiruromorpha</taxon>
        <taxon>Filarioidea</taxon>
        <taxon>Onchocercidae</taxon>
        <taxon>Loa</taxon>
    </lineage>
</organism>
<feature type="domain" description="Reverse transcriptase" evidence="1">
    <location>
        <begin position="191"/>
        <end position="350"/>
    </location>
</feature>
<accession>A0A1I7VXE5</accession>
<reference evidence="4" key="2">
    <citation type="submission" date="2016-11" db="UniProtKB">
        <authorList>
            <consortium name="WormBaseParasite"/>
        </authorList>
    </citation>
    <scope>IDENTIFICATION</scope>
</reference>
<dbReference type="Gene3D" id="3.10.10.10">
    <property type="entry name" value="HIV Type 1 Reverse Transcriptase, subunit A, domain 1"/>
    <property type="match status" value="1"/>
</dbReference>
<dbReference type="InterPro" id="IPR008737">
    <property type="entry name" value="DUF1758"/>
</dbReference>
<feature type="domain" description="DUF1758" evidence="2">
    <location>
        <begin position="16"/>
        <end position="156"/>
    </location>
</feature>
<dbReference type="STRING" id="7209.A0A1I7VXE5"/>
<dbReference type="AlphaFoldDB" id="A0A1I7VXE5"/>
<dbReference type="Gene3D" id="3.30.70.270">
    <property type="match status" value="1"/>
</dbReference>
<sequence>MKVEGIRVLLLCKEITVFNPDKPEQQVQALVLFDVGADATLISQKLAHRLNLRETDEEEYTISSLGNRNPRVCYVTQTQIGVKMKGSNHMTLQANVVGYLTSDLQVVEVTDKYEICNLRSYQKQPDIIIGADYFFDFIHMKNAQQLKTGFTLQNSKKSVARQKGKYEVRWPWKPCKGKLNDNYGLCVNRLRIVIARLQSHKEELQEYKIMQDQLRSGIIEEVQSQMNQDGIIHYLTHHDVRNPAFLQIELHPSERNFIRFLWLKEVEGRVSNENIKCYRFRRIPFGIISSPFLLSATLNCHLENHDSELALEIMKNLYVDNVIVSSNRTRDALGKYAEMKSIFNEASMNLREILSNDEEFYAGLPHQDRAMRKNTKMLGIP</sequence>
<dbReference type="InterPro" id="IPR000477">
    <property type="entry name" value="RT_dom"/>
</dbReference>
<dbReference type="InterPro" id="IPR021109">
    <property type="entry name" value="Peptidase_aspartic_dom_sf"/>
</dbReference>
<evidence type="ECO:0000313" key="3">
    <source>
        <dbReference type="Proteomes" id="UP000095285"/>
    </source>
</evidence>
<dbReference type="InterPro" id="IPR043502">
    <property type="entry name" value="DNA/RNA_pol_sf"/>
</dbReference>
<dbReference type="PANTHER" id="PTHR47331:SF1">
    <property type="entry name" value="GAG-LIKE PROTEIN"/>
    <property type="match status" value="1"/>
</dbReference>